<protein>
    <submittedName>
        <fullName evidence="1">Uncharacterized protein</fullName>
    </submittedName>
</protein>
<dbReference type="KEGG" id="aca:ACP_0865"/>
<proteinExistence type="predicted"/>
<organism evidence="1 2">
    <name type="scientific">Acidobacterium capsulatum (strain ATCC 51196 / DSM 11244 / BCRC 80197 / JCM 7670 / NBRC 15755 / NCIMB 13165 / 161)</name>
    <dbReference type="NCBI Taxonomy" id="240015"/>
    <lineage>
        <taxon>Bacteria</taxon>
        <taxon>Pseudomonadati</taxon>
        <taxon>Acidobacteriota</taxon>
        <taxon>Terriglobia</taxon>
        <taxon>Terriglobales</taxon>
        <taxon>Acidobacteriaceae</taxon>
        <taxon>Acidobacterium</taxon>
    </lineage>
</organism>
<evidence type="ECO:0000313" key="1">
    <source>
        <dbReference type="EMBL" id="ACO33155.1"/>
    </source>
</evidence>
<dbReference type="Proteomes" id="UP000002207">
    <property type="component" value="Chromosome"/>
</dbReference>
<dbReference type="InParanoid" id="C1F2W4"/>
<sequence length="54" mass="5676">MASAGSACAHTRTEGIIAATAIIVKTVILLNIPRLSLLRVSVIAHGRRNNIPTL</sequence>
<dbReference type="AlphaFoldDB" id="C1F2W4"/>
<evidence type="ECO:0000313" key="2">
    <source>
        <dbReference type="Proteomes" id="UP000002207"/>
    </source>
</evidence>
<reference evidence="1 2" key="1">
    <citation type="journal article" date="2009" name="Appl. Environ. Microbiol.">
        <title>Three genomes from the phylum Acidobacteria provide insight into the lifestyles of these microorganisms in soils.</title>
        <authorList>
            <person name="Ward N.L."/>
            <person name="Challacombe J.F."/>
            <person name="Janssen P.H."/>
            <person name="Henrissat B."/>
            <person name="Coutinho P.M."/>
            <person name="Wu M."/>
            <person name="Xie G."/>
            <person name="Haft D.H."/>
            <person name="Sait M."/>
            <person name="Badger J."/>
            <person name="Barabote R.D."/>
            <person name="Bradley B."/>
            <person name="Brettin T.S."/>
            <person name="Brinkac L.M."/>
            <person name="Bruce D."/>
            <person name="Creasy T."/>
            <person name="Daugherty S.C."/>
            <person name="Davidsen T.M."/>
            <person name="DeBoy R.T."/>
            <person name="Detter J.C."/>
            <person name="Dodson R.J."/>
            <person name="Durkin A.S."/>
            <person name="Ganapathy A."/>
            <person name="Gwinn-Giglio M."/>
            <person name="Han C.S."/>
            <person name="Khouri H."/>
            <person name="Kiss H."/>
            <person name="Kothari S.P."/>
            <person name="Madupu R."/>
            <person name="Nelson K.E."/>
            <person name="Nelson W.C."/>
            <person name="Paulsen I."/>
            <person name="Penn K."/>
            <person name="Ren Q."/>
            <person name="Rosovitz M.J."/>
            <person name="Selengut J.D."/>
            <person name="Shrivastava S."/>
            <person name="Sullivan S.A."/>
            <person name="Tapia R."/>
            <person name="Thompson L.S."/>
            <person name="Watkins K.L."/>
            <person name="Yang Q."/>
            <person name="Yu C."/>
            <person name="Zafar N."/>
            <person name="Zhou L."/>
            <person name="Kuske C.R."/>
        </authorList>
    </citation>
    <scope>NUCLEOTIDE SEQUENCE [LARGE SCALE GENOMIC DNA]</scope>
    <source>
        <strain evidence="2">ATCC 51196 / DSM 11244 / BCRC 80197 / JCM 7670 / NBRC 15755 / NCIMB 13165 / 161</strain>
    </source>
</reference>
<name>C1F2W4_ACIC5</name>
<accession>C1F2W4</accession>
<keyword evidence="2" id="KW-1185">Reference proteome</keyword>
<dbReference type="EMBL" id="CP001472">
    <property type="protein sequence ID" value="ACO33155.1"/>
    <property type="molecule type" value="Genomic_DNA"/>
</dbReference>
<gene>
    <name evidence="1" type="ordered locus">ACP_0865</name>
</gene>
<dbReference type="HOGENOM" id="CLU_3039374_0_0_0"/>